<dbReference type="EMBL" id="CP056041">
    <property type="protein sequence ID" value="QKZ20594.1"/>
    <property type="molecule type" value="Genomic_DNA"/>
</dbReference>
<sequence>MVTTTMKKITITEADGDVIETTVSDDETAREYEDLPFQVGHIVTVTVTD</sequence>
<name>A0A7H8TB57_STRCX</name>
<protein>
    <submittedName>
        <fullName evidence="1">Uncharacterized protein</fullName>
    </submittedName>
</protein>
<evidence type="ECO:0000313" key="1">
    <source>
        <dbReference type="EMBL" id="QKZ20594.1"/>
    </source>
</evidence>
<evidence type="ECO:0000313" key="2">
    <source>
        <dbReference type="Proteomes" id="UP000509418"/>
    </source>
</evidence>
<dbReference type="AlphaFoldDB" id="A0A7H8TB57"/>
<gene>
    <name evidence="1" type="ORF">HUT05_26575</name>
</gene>
<proteinExistence type="predicted"/>
<organism evidence="1 2">
    <name type="scientific">Streptomyces chartreusis</name>
    <dbReference type="NCBI Taxonomy" id="1969"/>
    <lineage>
        <taxon>Bacteria</taxon>
        <taxon>Bacillati</taxon>
        <taxon>Actinomycetota</taxon>
        <taxon>Actinomycetes</taxon>
        <taxon>Kitasatosporales</taxon>
        <taxon>Streptomycetaceae</taxon>
        <taxon>Streptomyces</taxon>
    </lineage>
</organism>
<dbReference type="RefSeq" id="WP_176576558.1">
    <property type="nucleotide sequence ID" value="NZ_CBDRGH010000059.1"/>
</dbReference>
<dbReference type="Proteomes" id="UP000509418">
    <property type="component" value="Chromosome"/>
</dbReference>
<reference evidence="1 2" key="1">
    <citation type="submission" date="2020-06" db="EMBL/GenBank/DDBJ databases">
        <title>Genome mining for natural products.</title>
        <authorList>
            <person name="Zhang B."/>
            <person name="Shi J."/>
            <person name="Ge H."/>
        </authorList>
    </citation>
    <scope>NUCLEOTIDE SEQUENCE [LARGE SCALE GENOMIC DNA]</scope>
    <source>
        <strain evidence="1 2">NA02069</strain>
    </source>
</reference>
<keyword evidence="2" id="KW-1185">Reference proteome</keyword>
<accession>A0A7H8TB57</accession>